<dbReference type="KEGG" id="pdio:PDMSB3_1082.1"/>
<organism evidence="1 2">
    <name type="scientific">Paraburkholderia dioscoreae</name>
    <dbReference type="NCBI Taxonomy" id="2604047"/>
    <lineage>
        <taxon>Bacteria</taxon>
        <taxon>Pseudomonadati</taxon>
        <taxon>Pseudomonadota</taxon>
        <taxon>Betaproteobacteria</taxon>
        <taxon>Burkholderiales</taxon>
        <taxon>Burkholderiaceae</taxon>
        <taxon>Paraburkholderia</taxon>
    </lineage>
</organism>
<name>A0A5Q4ZT48_9BURK</name>
<dbReference type="Proteomes" id="UP000325811">
    <property type="component" value="Chromosome II"/>
</dbReference>
<dbReference type="InterPro" id="IPR002763">
    <property type="entry name" value="DUF72"/>
</dbReference>
<protein>
    <recommendedName>
        <fullName evidence="3">DUF72 domain-containing protein</fullName>
    </recommendedName>
</protein>
<gene>
    <name evidence="1" type="ORF">PDMSB3_1082</name>
</gene>
<evidence type="ECO:0008006" key="3">
    <source>
        <dbReference type="Google" id="ProtNLM"/>
    </source>
</evidence>
<dbReference type="Pfam" id="PF01904">
    <property type="entry name" value="DUF72"/>
    <property type="match status" value="1"/>
</dbReference>
<dbReference type="InterPro" id="IPR036520">
    <property type="entry name" value="UPF0759_sf"/>
</dbReference>
<dbReference type="PANTHER" id="PTHR30348:SF13">
    <property type="entry name" value="UPF0759 PROTEIN YUNF"/>
    <property type="match status" value="1"/>
</dbReference>
<sequence>MNIRCGTAGWTDRTLVACKRFYPRGSSSAEARLHFYASQFPLVEVDSAYYAMPSASNAQLWSERTPEGFTFNSRDTVGLMA</sequence>
<evidence type="ECO:0000313" key="1">
    <source>
        <dbReference type="EMBL" id="VVD32380.1"/>
    </source>
</evidence>
<accession>A0A5Q4ZT48</accession>
<dbReference type="Gene3D" id="3.20.20.410">
    <property type="entry name" value="Protein of unknown function UPF0759"/>
    <property type="match status" value="1"/>
</dbReference>
<dbReference type="SUPFAM" id="SSF117396">
    <property type="entry name" value="TM1631-like"/>
    <property type="match status" value="1"/>
</dbReference>
<keyword evidence="2" id="KW-1185">Reference proteome</keyword>
<dbReference type="PANTHER" id="PTHR30348">
    <property type="entry name" value="UNCHARACTERIZED PROTEIN YECE"/>
    <property type="match status" value="1"/>
</dbReference>
<dbReference type="AlphaFoldDB" id="A0A5Q4ZT48"/>
<dbReference type="EMBL" id="LR699554">
    <property type="protein sequence ID" value="VVD32380.1"/>
    <property type="molecule type" value="Genomic_DNA"/>
</dbReference>
<proteinExistence type="predicted"/>
<evidence type="ECO:0000313" key="2">
    <source>
        <dbReference type="Proteomes" id="UP000325811"/>
    </source>
</evidence>
<reference evidence="1 2" key="1">
    <citation type="submission" date="2019-08" db="EMBL/GenBank/DDBJ databases">
        <authorList>
            <person name="Herpell B J."/>
        </authorList>
    </citation>
    <scope>NUCLEOTIDE SEQUENCE [LARGE SCALE GENOMIC DNA]</scope>
    <source>
        <strain evidence="2">Msb3</strain>
    </source>
</reference>